<feature type="compositionally biased region" description="Basic and acidic residues" evidence="1">
    <location>
        <begin position="114"/>
        <end position="125"/>
    </location>
</feature>
<feature type="compositionally biased region" description="Low complexity" evidence="1">
    <location>
        <begin position="42"/>
        <end position="66"/>
    </location>
</feature>
<reference evidence="4" key="1">
    <citation type="journal article" date="2011" name="Proc. Natl. Acad. Sci. U.S.A.">
        <title>Obligate biotrophy features unraveled by the genomic analysis of rust fungi.</title>
        <authorList>
            <person name="Duplessis S."/>
            <person name="Cuomo C.A."/>
            <person name="Lin Y.-C."/>
            <person name="Aerts A."/>
            <person name="Tisserant E."/>
            <person name="Veneault-Fourrey C."/>
            <person name="Joly D.L."/>
            <person name="Hacquard S."/>
            <person name="Amselem J."/>
            <person name="Cantarel B.L."/>
            <person name="Chiu R."/>
            <person name="Coutinho P.M."/>
            <person name="Feau N."/>
            <person name="Field M."/>
            <person name="Frey P."/>
            <person name="Gelhaye E."/>
            <person name="Goldberg J."/>
            <person name="Grabherr M.G."/>
            <person name="Kodira C.D."/>
            <person name="Kohler A."/>
            <person name="Kuees U."/>
            <person name="Lindquist E.A."/>
            <person name="Lucas S.M."/>
            <person name="Mago R."/>
            <person name="Mauceli E."/>
            <person name="Morin E."/>
            <person name="Murat C."/>
            <person name="Pangilinan J.L."/>
            <person name="Park R."/>
            <person name="Pearson M."/>
            <person name="Quesneville H."/>
            <person name="Rouhier N."/>
            <person name="Sakthikumar S."/>
            <person name="Salamov A.A."/>
            <person name="Schmutz J."/>
            <person name="Selles B."/>
            <person name="Shapiro H."/>
            <person name="Tanguay P."/>
            <person name="Tuskan G.A."/>
            <person name="Henrissat B."/>
            <person name="Van de Peer Y."/>
            <person name="Rouze P."/>
            <person name="Ellis J.G."/>
            <person name="Dodds P.N."/>
            <person name="Schein J.E."/>
            <person name="Zhong S."/>
            <person name="Hamelin R.C."/>
            <person name="Grigoriev I.V."/>
            <person name="Szabo L.J."/>
            <person name="Martin F."/>
        </authorList>
    </citation>
    <scope>NUCLEOTIDE SEQUENCE [LARGE SCALE GENOMIC DNA]</scope>
    <source>
        <strain evidence="4">CRL 75-36-700-3 / race SCCL</strain>
    </source>
</reference>
<dbReference type="GeneID" id="13543056"/>
<protein>
    <recommendedName>
        <fullName evidence="2">No apical meristem-associated C-terminal domain-containing protein</fullName>
    </recommendedName>
</protein>
<sequence>MATPINIVLDPALQALMPENNNTTTKMELPSAPTKPSRKRNISSGGDDLSSISISKTKNTKTAAVKPKPPKKTSKKKSQETPKETRDEEERTVIPDEERRREGGEEGDSEDKDESEKQARAPNYLEHEDLQLCTSWLETTEDGRKGTNQTGTAFWETVANHYRSKIPEPFRPLKSIKGHWGLIQAALNKFHGCVNQINHRNPSGTTAANRISMAHTMYSKLQERPFKYMACYDLLSKAPKWHDYNAAMTKKCEQKKKPSPNPSSPLPASLPSSTSADTVHLTSDASGDETARGEPTRPIGRKKAKVAYQEEKLDASNHEHLKKMATAHIDIAEVAKKQHTALASAMSAQHSALKRLADEAIMNKDLTGADDDVKKYYILQRKRILDRLEQEMATPAPASESTPASAPATVNHEK</sequence>
<dbReference type="InterPro" id="IPR029466">
    <property type="entry name" value="NAM-associated_C"/>
</dbReference>
<keyword evidence="4" id="KW-1185">Reference proteome</keyword>
<gene>
    <name evidence="3" type="ORF">PGTG_21545</name>
</gene>
<evidence type="ECO:0000256" key="1">
    <source>
        <dbReference type="SAM" id="MobiDB-lite"/>
    </source>
</evidence>
<feature type="compositionally biased region" description="Low complexity" evidence="1">
    <location>
        <begin position="266"/>
        <end position="276"/>
    </location>
</feature>
<dbReference type="OrthoDB" id="2507429at2759"/>
<evidence type="ECO:0000259" key="2">
    <source>
        <dbReference type="Pfam" id="PF14303"/>
    </source>
</evidence>
<evidence type="ECO:0000313" key="3">
    <source>
        <dbReference type="EMBL" id="EHS63370.1"/>
    </source>
</evidence>
<dbReference type="STRING" id="418459.H6QRS3"/>
<name>H6QRS3_PUCGT</name>
<feature type="region of interest" description="Disordered" evidence="1">
    <location>
        <begin position="252"/>
        <end position="308"/>
    </location>
</feature>
<evidence type="ECO:0000313" key="4">
    <source>
        <dbReference type="Proteomes" id="UP000008783"/>
    </source>
</evidence>
<dbReference type="EMBL" id="DS178285">
    <property type="protein sequence ID" value="EHS63370.1"/>
    <property type="molecule type" value="Genomic_DNA"/>
</dbReference>
<accession>H6QRS3</accession>
<dbReference type="RefSeq" id="XP_003889808.1">
    <property type="nucleotide sequence ID" value="XM_003889759.1"/>
</dbReference>
<dbReference type="AlphaFoldDB" id="H6QRS3"/>
<dbReference type="PANTHER" id="PTHR45125:SF3">
    <property type="entry name" value="NO-APICAL-MERISTEM-ASSOCIATED CARBOXY-TERMINAL DOMAIN PROTEIN"/>
    <property type="match status" value="1"/>
</dbReference>
<feature type="region of interest" description="Disordered" evidence="1">
    <location>
        <begin position="18"/>
        <end position="125"/>
    </location>
</feature>
<dbReference type="PANTHER" id="PTHR45125">
    <property type="entry name" value="F21J9.4-RELATED"/>
    <property type="match status" value="1"/>
</dbReference>
<feature type="domain" description="No apical meristem-associated C-terminal" evidence="2">
    <location>
        <begin position="224"/>
        <end position="384"/>
    </location>
</feature>
<proteinExistence type="predicted"/>
<feature type="compositionally biased region" description="Low complexity" evidence="1">
    <location>
        <begin position="393"/>
        <end position="414"/>
    </location>
</feature>
<dbReference type="VEuPathDB" id="FungiDB:PGTG_21545"/>
<dbReference type="Proteomes" id="UP000008783">
    <property type="component" value="Unassembled WGS sequence"/>
</dbReference>
<organism evidence="3 4">
    <name type="scientific">Puccinia graminis f. sp. tritici (strain CRL 75-36-700-3 / race SCCL)</name>
    <name type="common">Black stem rust fungus</name>
    <dbReference type="NCBI Taxonomy" id="418459"/>
    <lineage>
        <taxon>Eukaryota</taxon>
        <taxon>Fungi</taxon>
        <taxon>Dikarya</taxon>
        <taxon>Basidiomycota</taxon>
        <taxon>Pucciniomycotina</taxon>
        <taxon>Pucciniomycetes</taxon>
        <taxon>Pucciniales</taxon>
        <taxon>Pucciniaceae</taxon>
        <taxon>Puccinia</taxon>
    </lineage>
</organism>
<dbReference type="HOGENOM" id="CLU_012390_7_2_1"/>
<dbReference type="KEGG" id="pgr:PGTG_21545"/>
<feature type="region of interest" description="Disordered" evidence="1">
    <location>
        <begin position="390"/>
        <end position="414"/>
    </location>
</feature>
<dbReference type="InParanoid" id="H6QRS3"/>
<dbReference type="Pfam" id="PF14303">
    <property type="entry name" value="NAM-associated"/>
    <property type="match status" value="1"/>
</dbReference>
<feature type="compositionally biased region" description="Basic and acidic residues" evidence="1">
    <location>
        <begin position="77"/>
        <end position="104"/>
    </location>
</feature>